<dbReference type="InterPro" id="IPR002213">
    <property type="entry name" value="UDP_glucos_trans"/>
</dbReference>
<dbReference type="EC" id="2.4.1.-" evidence="6"/>
<evidence type="ECO:0000256" key="5">
    <source>
        <dbReference type="RuleBase" id="RU003718"/>
    </source>
</evidence>
<dbReference type="EMBL" id="CM002925">
    <property type="protein sequence ID" value="KGN54153.1"/>
    <property type="molecule type" value="Genomic_DNA"/>
</dbReference>
<dbReference type="SUPFAM" id="SSF53756">
    <property type="entry name" value="UDP-Glycosyltransferase/glycogen phosphorylase"/>
    <property type="match status" value="1"/>
</dbReference>
<evidence type="ECO:0000256" key="2">
    <source>
        <dbReference type="ARBA" id="ARBA00009995"/>
    </source>
</evidence>
<evidence type="ECO:0000256" key="3">
    <source>
        <dbReference type="ARBA" id="ARBA00022676"/>
    </source>
</evidence>
<dbReference type="CDD" id="cd03784">
    <property type="entry name" value="GT1_Gtf-like"/>
    <property type="match status" value="1"/>
</dbReference>
<keyword evidence="4 5" id="KW-0808">Transferase</keyword>
<accession>A0A0A0KX87</accession>
<dbReference type="OMA" id="QFFNVKF"/>
<reference evidence="7 8" key="4">
    <citation type="journal article" date="2011" name="BMC Genomics">
        <title>RNA-Seq improves annotation of protein-coding genes in the cucumber genome.</title>
        <authorList>
            <person name="Li Z."/>
            <person name="Zhang Z."/>
            <person name="Yan P."/>
            <person name="Huang S."/>
            <person name="Fei Z."/>
            <person name="Lin K."/>
        </authorList>
    </citation>
    <scope>NUCLEOTIDE SEQUENCE [LARGE SCALE GENOMIC DNA]</scope>
    <source>
        <strain evidence="8">cv. 9930</strain>
    </source>
</reference>
<reference evidence="7 8" key="3">
    <citation type="journal article" date="2010" name="BMC Genomics">
        <title>Transcriptome sequencing and comparative analysis of cucumber flowers with different sex types.</title>
        <authorList>
            <person name="Guo S."/>
            <person name="Zheng Y."/>
            <person name="Joung J.G."/>
            <person name="Liu S."/>
            <person name="Zhang Z."/>
            <person name="Crasta O.R."/>
            <person name="Sobral B.W."/>
            <person name="Xu Y."/>
            <person name="Huang S."/>
            <person name="Fei Z."/>
        </authorList>
    </citation>
    <scope>NUCLEOTIDE SEQUENCE [LARGE SCALE GENOMIC DNA]</scope>
    <source>
        <strain evidence="8">cv. 9930</strain>
    </source>
</reference>
<dbReference type="AlphaFoldDB" id="A0A0A0KX87"/>
<dbReference type="PROSITE" id="PS00375">
    <property type="entry name" value="UDPGT"/>
    <property type="match status" value="1"/>
</dbReference>
<sequence length="501" mass="56361">MEDDEKQSIVLFPFMGQGHIIPFLALALQIEQLNTNYAIYFVNTPLNLKKLRASLPSSSSIRFLEIPFSSSSYGLPPASENSDTLPYHLILRLFQASASLQFKSSFKEAIQALTARCHGRPPLCIISDIFLGWTANVAKQLGVYHAIFSGAGGFGLACYVSLWLNLPHRKVVAHHFSLPDFKEGTVKLHKTQLPTNIAEADGEDGWSIFQRENLSAWVDSQSLLFNTVEEFDQIGLSYFRRKFPGLRVRPIGPLVLGLKSRDRIGNTRGVITRETILKWLDSKPSSSVLYVSFGSMNTISSSQMMQLGKALEGSQKNFIWVVRPPMEVDINAEFKGEEWLPEGFEERNRATGRGLVVQNWAPQVEILSHRAVSAFLSHCGWNSVIESLGNGVPVMGWPLAAEQFFNAKYLEEEMGVCVEVGRGKKSEVKSEDIVKKIEEVMGEKKEMMRRTARKVKETMEKAWKQREGFNGSSAKSFHDFLSDAKQHREMKDMILFSNIAN</sequence>
<dbReference type="FunFam" id="3.40.50.2000:FF:000064">
    <property type="entry name" value="Glycosyltransferase"/>
    <property type="match status" value="1"/>
</dbReference>
<dbReference type="PANTHER" id="PTHR48047">
    <property type="entry name" value="GLYCOSYLTRANSFERASE"/>
    <property type="match status" value="1"/>
</dbReference>
<organism evidence="7 8">
    <name type="scientific">Cucumis sativus</name>
    <name type="common">Cucumber</name>
    <dbReference type="NCBI Taxonomy" id="3659"/>
    <lineage>
        <taxon>Eukaryota</taxon>
        <taxon>Viridiplantae</taxon>
        <taxon>Streptophyta</taxon>
        <taxon>Embryophyta</taxon>
        <taxon>Tracheophyta</taxon>
        <taxon>Spermatophyta</taxon>
        <taxon>Magnoliopsida</taxon>
        <taxon>eudicotyledons</taxon>
        <taxon>Gunneridae</taxon>
        <taxon>Pentapetalae</taxon>
        <taxon>rosids</taxon>
        <taxon>fabids</taxon>
        <taxon>Cucurbitales</taxon>
        <taxon>Cucurbitaceae</taxon>
        <taxon>Benincaseae</taxon>
        <taxon>Cucumis</taxon>
    </lineage>
</organism>
<dbReference type="Proteomes" id="UP000029981">
    <property type="component" value="Chromosome 4"/>
</dbReference>
<protein>
    <recommendedName>
        <fullName evidence="6">Glycosyltransferase</fullName>
        <ecNumber evidence="6">2.4.1.-</ecNumber>
    </recommendedName>
</protein>
<comment type="similarity">
    <text evidence="2 5">Belongs to the UDP-glycosyltransferase family.</text>
</comment>
<dbReference type="PANTHER" id="PTHR48047:SF61">
    <property type="entry name" value="OS04G0273600 PROTEIN"/>
    <property type="match status" value="1"/>
</dbReference>
<proteinExistence type="inferred from homology"/>
<dbReference type="Gramene" id="KGN54153">
    <property type="protein sequence ID" value="KGN54153"/>
    <property type="gene ID" value="Csa_4G290200"/>
</dbReference>
<evidence type="ECO:0000256" key="6">
    <source>
        <dbReference type="RuleBase" id="RU362057"/>
    </source>
</evidence>
<keyword evidence="8" id="KW-1185">Reference proteome</keyword>
<reference evidence="7 8" key="2">
    <citation type="journal article" date="2009" name="PLoS ONE">
        <title>An integrated genetic and cytogenetic map of the cucumber genome.</title>
        <authorList>
            <person name="Ren Y."/>
            <person name="Zhang Z."/>
            <person name="Liu J."/>
            <person name="Staub J.E."/>
            <person name="Han Y."/>
            <person name="Cheng Z."/>
            <person name="Li X."/>
            <person name="Lu J."/>
            <person name="Miao H."/>
            <person name="Kang H."/>
            <person name="Xie B."/>
            <person name="Gu X."/>
            <person name="Wang X."/>
            <person name="Du Y."/>
            <person name="Jin W."/>
            <person name="Huang S."/>
        </authorList>
    </citation>
    <scope>NUCLEOTIDE SEQUENCE [LARGE SCALE GENOMIC DNA]</scope>
    <source>
        <strain evidence="8">cv. 9930</strain>
    </source>
</reference>
<dbReference type="FunFam" id="3.40.50.2000:FF:000103">
    <property type="entry name" value="Glycosyltransferase"/>
    <property type="match status" value="1"/>
</dbReference>
<dbReference type="Pfam" id="PF00201">
    <property type="entry name" value="UDPGT"/>
    <property type="match status" value="1"/>
</dbReference>
<evidence type="ECO:0000256" key="1">
    <source>
        <dbReference type="ARBA" id="ARBA00004721"/>
    </source>
</evidence>
<evidence type="ECO:0000313" key="8">
    <source>
        <dbReference type="Proteomes" id="UP000029981"/>
    </source>
</evidence>
<reference evidence="7 8" key="1">
    <citation type="journal article" date="2009" name="Nat. Genet.">
        <title>The genome of the cucumber, Cucumis sativus L.</title>
        <authorList>
            <person name="Huang S."/>
            <person name="Li R."/>
            <person name="Zhang Z."/>
            <person name="Li L."/>
            <person name="Gu X."/>
            <person name="Fan W."/>
            <person name="Lucas W.J."/>
            <person name="Wang X."/>
            <person name="Xie B."/>
            <person name="Ni P."/>
            <person name="Ren Y."/>
            <person name="Zhu H."/>
            <person name="Li J."/>
            <person name="Lin K."/>
            <person name="Jin W."/>
            <person name="Fei Z."/>
            <person name="Li G."/>
            <person name="Staub J."/>
            <person name="Kilian A."/>
            <person name="van der Vossen E.A."/>
            <person name="Wu Y."/>
            <person name="Guo J."/>
            <person name="He J."/>
            <person name="Jia Z."/>
            <person name="Ren Y."/>
            <person name="Tian G."/>
            <person name="Lu Y."/>
            <person name="Ruan J."/>
            <person name="Qian W."/>
            <person name="Wang M."/>
            <person name="Huang Q."/>
            <person name="Li B."/>
            <person name="Xuan Z."/>
            <person name="Cao J."/>
            <person name="Asan"/>
            <person name="Wu Z."/>
            <person name="Zhang J."/>
            <person name="Cai Q."/>
            <person name="Bai Y."/>
            <person name="Zhao B."/>
            <person name="Han Y."/>
            <person name="Li Y."/>
            <person name="Li X."/>
            <person name="Wang S."/>
            <person name="Shi Q."/>
            <person name="Liu S."/>
            <person name="Cho W.K."/>
            <person name="Kim J.Y."/>
            <person name="Xu Y."/>
            <person name="Heller-Uszynska K."/>
            <person name="Miao H."/>
            <person name="Cheng Z."/>
            <person name="Zhang S."/>
            <person name="Wu J."/>
            <person name="Yang Y."/>
            <person name="Kang H."/>
            <person name="Li M."/>
            <person name="Liang H."/>
            <person name="Ren X."/>
            <person name="Shi Z."/>
            <person name="Wen M."/>
            <person name="Jian M."/>
            <person name="Yang H."/>
            <person name="Zhang G."/>
            <person name="Yang Z."/>
            <person name="Chen R."/>
            <person name="Liu S."/>
            <person name="Li J."/>
            <person name="Ma L."/>
            <person name="Liu H."/>
            <person name="Zhou Y."/>
            <person name="Zhao J."/>
            <person name="Fang X."/>
            <person name="Li G."/>
            <person name="Fang L."/>
            <person name="Li Y."/>
            <person name="Liu D."/>
            <person name="Zheng H."/>
            <person name="Zhang Y."/>
            <person name="Qin N."/>
            <person name="Li Z."/>
            <person name="Yang G."/>
            <person name="Yang S."/>
            <person name="Bolund L."/>
            <person name="Kristiansen K."/>
            <person name="Zheng H."/>
            <person name="Li S."/>
            <person name="Zhang X."/>
            <person name="Yang H."/>
            <person name="Wang J."/>
            <person name="Sun R."/>
            <person name="Zhang B."/>
            <person name="Jiang S."/>
            <person name="Wang J."/>
            <person name="Du Y."/>
            <person name="Li S."/>
        </authorList>
    </citation>
    <scope>NUCLEOTIDE SEQUENCE [LARGE SCALE GENOMIC DNA]</scope>
    <source>
        <strain evidence="8">cv. 9930</strain>
    </source>
</reference>
<evidence type="ECO:0000313" key="7">
    <source>
        <dbReference type="EMBL" id="KGN54153.1"/>
    </source>
</evidence>
<dbReference type="GO" id="GO:0035251">
    <property type="term" value="F:UDP-glucosyltransferase activity"/>
    <property type="evidence" value="ECO:0000318"/>
    <property type="project" value="GO_Central"/>
</dbReference>
<dbReference type="OrthoDB" id="5835829at2759"/>
<keyword evidence="3 5" id="KW-0328">Glycosyltransferase</keyword>
<evidence type="ECO:0000256" key="4">
    <source>
        <dbReference type="ARBA" id="ARBA00022679"/>
    </source>
</evidence>
<dbReference type="InterPro" id="IPR035595">
    <property type="entry name" value="UDP_glycos_trans_CS"/>
</dbReference>
<gene>
    <name evidence="7" type="ORF">Csa_4G290200</name>
</gene>
<dbReference type="KEGG" id="csv:101212958"/>
<comment type="pathway">
    <text evidence="1">Secondary metabolite biosynthesis; terpenoid biosynthesis.</text>
</comment>
<dbReference type="eggNOG" id="KOG1192">
    <property type="taxonomic scope" value="Eukaryota"/>
</dbReference>
<dbReference type="Gene3D" id="3.40.50.2000">
    <property type="entry name" value="Glycogen Phosphorylase B"/>
    <property type="match status" value="2"/>
</dbReference>
<name>A0A0A0KX87_CUCSA</name>